<gene>
    <name evidence="2" type="ORF">QI031_04430</name>
</gene>
<evidence type="ECO:0000256" key="1">
    <source>
        <dbReference type="SAM" id="Phobius"/>
    </source>
</evidence>
<evidence type="ECO:0000313" key="2">
    <source>
        <dbReference type="EMBL" id="WGV26760.1"/>
    </source>
</evidence>
<dbReference type="EMBL" id="CP124543">
    <property type="protein sequence ID" value="WGV26760.1"/>
    <property type="molecule type" value="Genomic_DNA"/>
</dbReference>
<accession>A0AAJ6PAG2</accession>
<reference evidence="2 3" key="1">
    <citation type="journal article" date="2023" name="Limnol Oceanogr Lett">
        <title>Environmental adaptations by the intertidal Antarctic cyanobacterium Halotia branconii CENA392 as revealed using long-read genome sequencing.</title>
        <authorList>
            <person name="Dextro R.B."/>
            <person name="Delbaje E."/>
            <person name="Freitas P.N.N."/>
            <person name="Geraldes V."/>
            <person name="Pinto E."/>
            <person name="Long P.F."/>
            <person name="Fiore M.F."/>
        </authorList>
    </citation>
    <scope>NUCLEOTIDE SEQUENCE [LARGE SCALE GENOMIC DNA]</scope>
    <source>
        <strain evidence="2 3">CENA392</strain>
    </source>
</reference>
<evidence type="ECO:0000313" key="3">
    <source>
        <dbReference type="Proteomes" id="UP001223520"/>
    </source>
</evidence>
<dbReference type="AlphaFoldDB" id="A0AAJ6PAG2"/>
<keyword evidence="1" id="KW-0812">Transmembrane</keyword>
<keyword evidence="1" id="KW-0472">Membrane</keyword>
<feature type="transmembrane region" description="Helical" evidence="1">
    <location>
        <begin position="40"/>
        <end position="60"/>
    </location>
</feature>
<dbReference type="RefSeq" id="WP_281484004.1">
    <property type="nucleotide sequence ID" value="NZ_CP124543.1"/>
</dbReference>
<sequence length="129" mass="14819">MFIKQTLEKNLTVNRNTLQANRSDVKQEQVQVDVSNVPDVLVSLAPVGLLSSWVIFFLILRKIRTVLDNKMVFEVKGLHKVPCRNCQFYSNNNYLKCAVKPDIVMTEEAQDCSEYSPKKGDFSAKKFFK</sequence>
<protein>
    <submittedName>
        <fullName evidence="2">Uncharacterized protein</fullName>
    </submittedName>
</protein>
<name>A0AAJ6PAG2_9CYAN</name>
<dbReference type="Proteomes" id="UP001223520">
    <property type="component" value="Chromosome"/>
</dbReference>
<organism evidence="2 3">
    <name type="scientific">Halotia branconii CENA392</name>
    <dbReference type="NCBI Taxonomy" id="1539056"/>
    <lineage>
        <taxon>Bacteria</taxon>
        <taxon>Bacillati</taxon>
        <taxon>Cyanobacteriota</taxon>
        <taxon>Cyanophyceae</taxon>
        <taxon>Nostocales</taxon>
        <taxon>Nodulariaceae</taxon>
        <taxon>Halotia</taxon>
    </lineage>
</organism>
<proteinExistence type="predicted"/>
<keyword evidence="3" id="KW-1185">Reference proteome</keyword>
<dbReference type="KEGG" id="hbq:QI031_04430"/>
<keyword evidence="1" id="KW-1133">Transmembrane helix</keyword>